<dbReference type="PANTHER" id="PTHR24220">
    <property type="entry name" value="IMPORT ATP-BINDING PROTEIN"/>
    <property type="match status" value="1"/>
</dbReference>
<dbReference type="InterPro" id="IPR017871">
    <property type="entry name" value="ABC_transporter-like_CS"/>
</dbReference>
<keyword evidence="3 5" id="KW-0067">ATP-binding</keyword>
<evidence type="ECO:0000259" key="4">
    <source>
        <dbReference type="PROSITE" id="PS50893"/>
    </source>
</evidence>
<dbReference type="PANTHER" id="PTHR24220:SF689">
    <property type="entry name" value="LIPOPROTEIN-RELEASING SYSTEM ATP-BINDING PROTEIN LOLD"/>
    <property type="match status" value="1"/>
</dbReference>
<dbReference type="EMBL" id="JAVRHL010000001">
    <property type="protein sequence ID" value="MDT0681375.1"/>
    <property type="molecule type" value="Genomic_DNA"/>
</dbReference>
<dbReference type="PROSITE" id="PS50893">
    <property type="entry name" value="ABC_TRANSPORTER_2"/>
    <property type="match status" value="1"/>
</dbReference>
<evidence type="ECO:0000313" key="6">
    <source>
        <dbReference type="Proteomes" id="UP001265259"/>
    </source>
</evidence>
<dbReference type="Gene3D" id="3.40.50.300">
    <property type="entry name" value="P-loop containing nucleotide triphosphate hydrolases"/>
    <property type="match status" value="1"/>
</dbReference>
<comment type="similarity">
    <text evidence="1">Belongs to the ABC transporter superfamily.</text>
</comment>
<dbReference type="InterPro" id="IPR027417">
    <property type="entry name" value="P-loop_NTPase"/>
</dbReference>
<gene>
    <name evidence="5" type="ORF">RM543_01660</name>
</gene>
<dbReference type="SMART" id="SM00382">
    <property type="entry name" value="AAA"/>
    <property type="match status" value="1"/>
</dbReference>
<dbReference type="RefSeq" id="WP_311689006.1">
    <property type="nucleotide sequence ID" value="NZ_JAVRHL010000001.1"/>
</dbReference>
<dbReference type="InterPro" id="IPR015854">
    <property type="entry name" value="ABC_transpr_LolD-like"/>
</dbReference>
<dbReference type="Pfam" id="PF00005">
    <property type="entry name" value="ABC_tran"/>
    <property type="match status" value="1"/>
</dbReference>
<dbReference type="InterPro" id="IPR003439">
    <property type="entry name" value="ABC_transporter-like_ATP-bd"/>
</dbReference>
<evidence type="ECO:0000256" key="1">
    <source>
        <dbReference type="ARBA" id="ARBA00005417"/>
    </source>
</evidence>
<evidence type="ECO:0000256" key="2">
    <source>
        <dbReference type="ARBA" id="ARBA00022741"/>
    </source>
</evidence>
<comment type="caution">
    <text evidence="5">The sequence shown here is derived from an EMBL/GenBank/DDBJ whole genome shotgun (WGS) entry which is preliminary data.</text>
</comment>
<keyword evidence="6" id="KW-1185">Reference proteome</keyword>
<feature type="domain" description="ABC transporter" evidence="4">
    <location>
        <begin position="5"/>
        <end position="224"/>
    </location>
</feature>
<accession>A0ABU3DCI3</accession>
<protein>
    <submittedName>
        <fullName evidence="5">ATP-binding cassette domain-containing protein</fullName>
    </submittedName>
</protein>
<sequence length="225" mass="23944">MPLSLEINDLVVRGRRGGRELVHVPHLSIAAGEAVGVRGPSGAGKSSLLFALAGLSPFVEGEVRWGTENIAAMRPARAAAFRRSHVGMIFQDHLLFEELGPDANAAIAGAFAPRAERAARRERASAALRRLAVPEGARKVETFSGGERQRVAVARALAGAPSILLADEPTASLPREASVKLTQDLLHAARERGATLIAVSHDLALLDAMDRVITIEHGRILETVR</sequence>
<evidence type="ECO:0000313" key="5">
    <source>
        <dbReference type="EMBL" id="MDT0681375.1"/>
    </source>
</evidence>
<reference evidence="5 6" key="1">
    <citation type="submission" date="2023-09" db="EMBL/GenBank/DDBJ databases">
        <authorList>
            <person name="Rey-Velasco X."/>
        </authorList>
    </citation>
    <scope>NUCLEOTIDE SEQUENCE [LARGE SCALE GENOMIC DNA]</scope>
    <source>
        <strain evidence="5 6">F158</strain>
    </source>
</reference>
<dbReference type="Proteomes" id="UP001265259">
    <property type="component" value="Unassembled WGS sequence"/>
</dbReference>
<name>A0ABU3DCI3_9RHOB</name>
<organism evidence="5 6">
    <name type="scientific">Tropicimonas omnivorans</name>
    <dbReference type="NCBI Taxonomy" id="3075590"/>
    <lineage>
        <taxon>Bacteria</taxon>
        <taxon>Pseudomonadati</taxon>
        <taxon>Pseudomonadota</taxon>
        <taxon>Alphaproteobacteria</taxon>
        <taxon>Rhodobacterales</taxon>
        <taxon>Roseobacteraceae</taxon>
        <taxon>Tropicimonas</taxon>
    </lineage>
</organism>
<dbReference type="GO" id="GO:0005524">
    <property type="term" value="F:ATP binding"/>
    <property type="evidence" value="ECO:0007669"/>
    <property type="project" value="UniProtKB-KW"/>
</dbReference>
<dbReference type="SUPFAM" id="SSF52540">
    <property type="entry name" value="P-loop containing nucleoside triphosphate hydrolases"/>
    <property type="match status" value="1"/>
</dbReference>
<dbReference type="PROSITE" id="PS00211">
    <property type="entry name" value="ABC_TRANSPORTER_1"/>
    <property type="match status" value="1"/>
</dbReference>
<proteinExistence type="inferred from homology"/>
<keyword evidence="2" id="KW-0547">Nucleotide-binding</keyword>
<evidence type="ECO:0000256" key="3">
    <source>
        <dbReference type="ARBA" id="ARBA00022840"/>
    </source>
</evidence>
<dbReference type="InterPro" id="IPR003593">
    <property type="entry name" value="AAA+_ATPase"/>
</dbReference>